<reference evidence="1 2" key="1">
    <citation type="journal article" date="2018" name="Mol. Biol. Evol.">
        <title>Broad Genomic Sampling Reveals a Smut Pathogenic Ancestry of the Fungal Clade Ustilaginomycotina.</title>
        <authorList>
            <person name="Kijpornyongpan T."/>
            <person name="Mondo S.J."/>
            <person name="Barry K."/>
            <person name="Sandor L."/>
            <person name="Lee J."/>
            <person name="Lipzen A."/>
            <person name="Pangilinan J."/>
            <person name="LaButti K."/>
            <person name="Hainaut M."/>
            <person name="Henrissat B."/>
            <person name="Grigoriev I.V."/>
            <person name="Spatafora J.W."/>
            <person name="Aime M.C."/>
        </authorList>
    </citation>
    <scope>NUCLEOTIDE SEQUENCE [LARGE SCALE GENOMIC DNA]</scope>
    <source>
        <strain evidence="1 2">SA 807</strain>
    </source>
</reference>
<organism evidence="1 2">
    <name type="scientific">Violaceomyces palustris</name>
    <dbReference type="NCBI Taxonomy" id="1673888"/>
    <lineage>
        <taxon>Eukaryota</taxon>
        <taxon>Fungi</taxon>
        <taxon>Dikarya</taxon>
        <taxon>Basidiomycota</taxon>
        <taxon>Ustilaginomycotina</taxon>
        <taxon>Ustilaginomycetes</taxon>
        <taxon>Violaceomycetales</taxon>
        <taxon>Violaceomycetaceae</taxon>
        <taxon>Violaceomyces</taxon>
    </lineage>
</organism>
<name>A0ACD0P8I2_9BASI</name>
<accession>A0ACD0P8I2</accession>
<evidence type="ECO:0000313" key="2">
    <source>
        <dbReference type="Proteomes" id="UP000245626"/>
    </source>
</evidence>
<keyword evidence="2" id="KW-1185">Reference proteome</keyword>
<protein>
    <submittedName>
        <fullName evidence="1">Uncharacterized protein</fullName>
    </submittedName>
</protein>
<dbReference type="Proteomes" id="UP000245626">
    <property type="component" value="Unassembled WGS sequence"/>
</dbReference>
<sequence>MGKGGGVASSGRGRKRKKKRLRFDPIRSDSIEFSKEGCQLECCCSKGTYACTYSHCTEVGSSHSFSYSPSPKEGEVPKGGRGSRGLESWGERKKAVAWNPSWQGKETVTGLSTRDSFSSFSLFQGPLFPSSLFLLLLLFSFQVFRPLGPERTSNLVPE</sequence>
<proteinExistence type="predicted"/>
<evidence type="ECO:0000313" key="1">
    <source>
        <dbReference type="EMBL" id="PWN54440.1"/>
    </source>
</evidence>
<dbReference type="EMBL" id="KZ819684">
    <property type="protein sequence ID" value="PWN54440.1"/>
    <property type="molecule type" value="Genomic_DNA"/>
</dbReference>
<gene>
    <name evidence="1" type="ORF">IE53DRAFT_69810</name>
</gene>